<dbReference type="AlphaFoldDB" id="X1I9Y0"/>
<evidence type="ECO:0000313" key="1">
    <source>
        <dbReference type="EMBL" id="GAH78472.1"/>
    </source>
</evidence>
<sequence>TKGRTKTYVARTESLGVRNVVTTIEREVVLTKG</sequence>
<protein>
    <submittedName>
        <fullName evidence="1">Uncharacterized protein</fullName>
    </submittedName>
</protein>
<comment type="caution">
    <text evidence="1">The sequence shown here is derived from an EMBL/GenBank/DDBJ whole genome shotgun (WGS) entry which is preliminary data.</text>
</comment>
<proteinExistence type="predicted"/>
<name>X1I9Y0_9ZZZZ</name>
<feature type="non-terminal residue" evidence="1">
    <location>
        <position position="1"/>
    </location>
</feature>
<gene>
    <name evidence="1" type="ORF">S03H2_67856</name>
</gene>
<reference evidence="1" key="1">
    <citation type="journal article" date="2014" name="Front. Microbiol.">
        <title>High frequency of phylogenetically diverse reductive dehalogenase-homologous genes in deep subseafloor sedimentary metagenomes.</title>
        <authorList>
            <person name="Kawai M."/>
            <person name="Futagami T."/>
            <person name="Toyoda A."/>
            <person name="Takaki Y."/>
            <person name="Nishi S."/>
            <person name="Hori S."/>
            <person name="Arai W."/>
            <person name="Tsubouchi T."/>
            <person name="Morono Y."/>
            <person name="Uchiyama I."/>
            <person name="Ito T."/>
            <person name="Fujiyama A."/>
            <person name="Inagaki F."/>
            <person name="Takami H."/>
        </authorList>
    </citation>
    <scope>NUCLEOTIDE SEQUENCE</scope>
    <source>
        <strain evidence="1">Expedition CK06-06</strain>
    </source>
</reference>
<accession>X1I9Y0</accession>
<organism evidence="1">
    <name type="scientific">marine sediment metagenome</name>
    <dbReference type="NCBI Taxonomy" id="412755"/>
    <lineage>
        <taxon>unclassified sequences</taxon>
        <taxon>metagenomes</taxon>
        <taxon>ecological metagenomes</taxon>
    </lineage>
</organism>
<dbReference type="EMBL" id="BARU01044509">
    <property type="protein sequence ID" value="GAH78472.1"/>
    <property type="molecule type" value="Genomic_DNA"/>
</dbReference>